<dbReference type="RefSeq" id="WP_163567135.1">
    <property type="nucleotide sequence ID" value="NZ_BAAANY010000038.1"/>
</dbReference>
<name>A0ABN2IUT8_9ACTN</name>
<gene>
    <name evidence="2" type="ORF">GCM10009765_71640</name>
</gene>
<organism evidence="2 3">
    <name type="scientific">Fodinicola feengrottensis</name>
    <dbReference type="NCBI Taxonomy" id="435914"/>
    <lineage>
        <taxon>Bacteria</taxon>
        <taxon>Bacillati</taxon>
        <taxon>Actinomycetota</taxon>
        <taxon>Actinomycetes</taxon>
        <taxon>Mycobacteriales</taxon>
        <taxon>Fodinicola</taxon>
    </lineage>
</organism>
<sequence>MYRKMTTAAMAALVAVGLTFGAGACSLPKTSTASRPQPKVTSAPPLSPLQMVQAAFTQTSKANTFKVSLTMVVTIQGRKITLSGDGSGQCQPPAADIVLSGPTKVHSITVGSTVYEQVNGGKWTKTQGSGGSSLGSGNQADTLRYLERAGNVTPLGAKTVHGASATGYTATIDLNKAIAAAKGDEKTALEAMKKGLGKDTLPVQVWLDGQGRVVEFHLTVPTTIQGHQLDIDMTMTMFDYGTPVHIVAPI</sequence>
<feature type="chain" id="PRO_5045319421" description="LppX_LprAFG lipoprotein" evidence="1">
    <location>
        <begin position="25"/>
        <end position="250"/>
    </location>
</feature>
<dbReference type="Gene3D" id="2.50.20.20">
    <property type="match status" value="1"/>
</dbReference>
<evidence type="ECO:0000313" key="2">
    <source>
        <dbReference type="EMBL" id="GAA1712187.1"/>
    </source>
</evidence>
<feature type="signal peptide" evidence="1">
    <location>
        <begin position="1"/>
        <end position="24"/>
    </location>
</feature>
<accession>A0ABN2IUT8</accession>
<comment type="caution">
    <text evidence="2">The sequence shown here is derived from an EMBL/GenBank/DDBJ whole genome shotgun (WGS) entry which is preliminary data.</text>
</comment>
<dbReference type="InterPro" id="IPR029046">
    <property type="entry name" value="LolA/LolB/LppX"/>
</dbReference>
<dbReference type="Proteomes" id="UP001500618">
    <property type="component" value="Unassembled WGS sequence"/>
</dbReference>
<protein>
    <recommendedName>
        <fullName evidence="4">LppX_LprAFG lipoprotein</fullName>
    </recommendedName>
</protein>
<dbReference type="EMBL" id="BAAANY010000038">
    <property type="protein sequence ID" value="GAA1712187.1"/>
    <property type="molecule type" value="Genomic_DNA"/>
</dbReference>
<dbReference type="PROSITE" id="PS51257">
    <property type="entry name" value="PROKAR_LIPOPROTEIN"/>
    <property type="match status" value="1"/>
</dbReference>
<reference evidence="2 3" key="1">
    <citation type="journal article" date="2019" name="Int. J. Syst. Evol. Microbiol.">
        <title>The Global Catalogue of Microorganisms (GCM) 10K type strain sequencing project: providing services to taxonomists for standard genome sequencing and annotation.</title>
        <authorList>
            <consortium name="The Broad Institute Genomics Platform"/>
            <consortium name="The Broad Institute Genome Sequencing Center for Infectious Disease"/>
            <person name="Wu L."/>
            <person name="Ma J."/>
        </authorList>
    </citation>
    <scope>NUCLEOTIDE SEQUENCE [LARGE SCALE GENOMIC DNA]</scope>
    <source>
        <strain evidence="2 3">JCM 14718</strain>
    </source>
</reference>
<dbReference type="SUPFAM" id="SSF89392">
    <property type="entry name" value="Prokaryotic lipoproteins and lipoprotein localization factors"/>
    <property type="match status" value="1"/>
</dbReference>
<evidence type="ECO:0008006" key="4">
    <source>
        <dbReference type="Google" id="ProtNLM"/>
    </source>
</evidence>
<keyword evidence="3" id="KW-1185">Reference proteome</keyword>
<proteinExistence type="predicted"/>
<evidence type="ECO:0000256" key="1">
    <source>
        <dbReference type="SAM" id="SignalP"/>
    </source>
</evidence>
<evidence type="ECO:0000313" key="3">
    <source>
        <dbReference type="Proteomes" id="UP001500618"/>
    </source>
</evidence>
<keyword evidence="1" id="KW-0732">Signal</keyword>